<dbReference type="GO" id="GO:0047420">
    <property type="term" value="F:N-acyl-D-amino-acid deacylase activity"/>
    <property type="evidence" value="ECO:0007669"/>
    <property type="project" value="UniProtKB-EC"/>
</dbReference>
<gene>
    <name evidence="2" type="ORF">MGWOODY_Clf22</name>
</gene>
<dbReference type="EMBL" id="FAXA01000477">
    <property type="protein sequence ID" value="CUV05878.1"/>
    <property type="molecule type" value="Genomic_DNA"/>
</dbReference>
<evidence type="ECO:0000313" key="2">
    <source>
        <dbReference type="EMBL" id="CUV05878.1"/>
    </source>
</evidence>
<dbReference type="AlphaFoldDB" id="A0A160VCJ4"/>
<dbReference type="PANTHER" id="PTHR11647">
    <property type="entry name" value="HYDRANTOINASE/DIHYDROPYRIMIDINASE FAMILY MEMBER"/>
    <property type="match status" value="1"/>
</dbReference>
<keyword evidence="2" id="KW-0378">Hydrolase</keyword>
<dbReference type="Gene3D" id="3.30.1490.130">
    <property type="entry name" value="D-aminoacylase. Domain 3"/>
    <property type="match status" value="1"/>
</dbReference>
<reference evidence="2" key="1">
    <citation type="submission" date="2015-10" db="EMBL/GenBank/DDBJ databases">
        <authorList>
            <person name="Gilbert D.G."/>
        </authorList>
    </citation>
    <scope>NUCLEOTIDE SEQUENCE</scope>
</reference>
<dbReference type="CDD" id="cd01297">
    <property type="entry name" value="D-aminoacylase"/>
    <property type="match status" value="1"/>
</dbReference>
<organism evidence="2">
    <name type="scientific">hydrothermal vent metagenome</name>
    <dbReference type="NCBI Taxonomy" id="652676"/>
    <lineage>
        <taxon>unclassified sequences</taxon>
        <taxon>metagenomes</taxon>
        <taxon>ecological metagenomes</taxon>
    </lineage>
</organism>
<feature type="domain" description="Amidohydrolase 3" evidence="1">
    <location>
        <begin position="45"/>
        <end position="504"/>
    </location>
</feature>
<sequence length="523" mass="57731">MLDLLINDGFIVDGSGNPGFYGSVGVEGETVHVFRGDLSDTEAARVIDATSKVVCPGFIDVHAHSGLVIMAEPEHHAKVRQGVTTELVGVDGNSYAPFTSHDDFLAFFELNSGLDGAPQLPGSWSTVAEYLSMFDDKVAINIAYIIGNSPLRISAVGWDDRPASEVERANMRAMLREGMEEGAFGLSTGLDYPPGSYADTDELVELAQEAGRHCGIYHTHLRNKLGDQFLDPVKEALEIGQRGEIPCHLTHFYQKLTHSGSAEQLLGLVDETVAQGQDVTMDCFHYAYSSTRLLILIPEWAFNGGPEKLKQVLRSPEGRERLRQEIRPRSGSFTDLMLTNFKHPHNRKFEGKSLAEAADMMEKSEVDTICDLSLDEDLQISYVSPGPNLATLPDFITHPRTMIGTDAVLLGEYPNPRSYGTFPTILAEYVREEGRLTLEEAIRKMTFMAARRLDIRERGMLRDGMKADIVVFDPQTVKSPSTVRDPKQFPIGIEYVLVNGRIVVDQGQHTGVLAGRGLRHGRA</sequence>
<name>A0A160VCJ4_9ZZZZ</name>
<dbReference type="SUPFAM" id="SSF51338">
    <property type="entry name" value="Composite domain of metallo-dependent hydrolases"/>
    <property type="match status" value="1"/>
</dbReference>
<dbReference type="InterPro" id="IPR032466">
    <property type="entry name" value="Metal_Hydrolase"/>
</dbReference>
<proteinExistence type="predicted"/>
<dbReference type="PANTHER" id="PTHR11647:SF1">
    <property type="entry name" value="COLLAPSIN RESPONSE MEDIATOR PROTEIN"/>
    <property type="match status" value="1"/>
</dbReference>
<dbReference type="EC" id="3.5.1.81" evidence="2"/>
<dbReference type="InterPro" id="IPR011059">
    <property type="entry name" value="Metal-dep_hydrolase_composite"/>
</dbReference>
<dbReference type="InterPro" id="IPR013108">
    <property type="entry name" value="Amidohydro_3"/>
</dbReference>
<dbReference type="Gene3D" id="3.20.20.140">
    <property type="entry name" value="Metal-dependent hydrolases"/>
    <property type="match status" value="1"/>
</dbReference>
<dbReference type="Gene3D" id="2.30.40.10">
    <property type="entry name" value="Urease, subunit C, domain 1"/>
    <property type="match status" value="1"/>
</dbReference>
<dbReference type="InterPro" id="IPR023100">
    <property type="entry name" value="D-aminoacylase_insert_dom_sf"/>
</dbReference>
<protein>
    <submittedName>
        <fullName evidence="2">N-acyl-D-amino-acid deacylase</fullName>
        <ecNumber evidence="2">3.5.1.81</ecNumber>
    </submittedName>
</protein>
<dbReference type="InterPro" id="IPR050378">
    <property type="entry name" value="Metallo-dep_Hydrolases_sf"/>
</dbReference>
<evidence type="ECO:0000259" key="1">
    <source>
        <dbReference type="Pfam" id="PF07969"/>
    </source>
</evidence>
<dbReference type="SUPFAM" id="SSF51556">
    <property type="entry name" value="Metallo-dependent hydrolases"/>
    <property type="match status" value="1"/>
</dbReference>
<accession>A0A160VCJ4</accession>
<dbReference type="Pfam" id="PF07969">
    <property type="entry name" value="Amidohydro_3"/>
    <property type="match status" value="1"/>
</dbReference>